<evidence type="ECO:0000256" key="2">
    <source>
        <dbReference type="ARBA" id="ARBA00004496"/>
    </source>
</evidence>
<dbReference type="Pfam" id="PF01505">
    <property type="entry name" value="Vault"/>
    <property type="match status" value="4"/>
</dbReference>
<dbReference type="FunFam" id="2.30.30.550:FF:000001">
    <property type="entry name" value="major vault protein-like"/>
    <property type="match status" value="3"/>
</dbReference>
<feature type="domain" description="Major vault protein repeat" evidence="11">
    <location>
        <begin position="309"/>
        <end position="356"/>
    </location>
</feature>
<feature type="repeat" description="MVP" evidence="8">
    <location>
        <begin position="259"/>
        <end position="313"/>
    </location>
</feature>
<comment type="subcellular location">
    <subcellularLocation>
        <location evidence="2 8">Cytoplasm</location>
    </subcellularLocation>
    <subcellularLocation>
        <location evidence="1">Nucleus</location>
    </subcellularLocation>
</comment>
<evidence type="ECO:0000313" key="14">
    <source>
        <dbReference type="EMBL" id="CAI9741228.1"/>
    </source>
</evidence>
<keyword evidence="4 8" id="KW-0963">Cytoplasm</keyword>
<feature type="repeat" description="MVP" evidence="8">
    <location>
        <begin position="92"/>
        <end position="152"/>
    </location>
</feature>
<dbReference type="InterPro" id="IPR036013">
    <property type="entry name" value="Band_7/SPFH_dom_sf"/>
</dbReference>
<proteinExistence type="predicted"/>
<evidence type="ECO:0000259" key="9">
    <source>
        <dbReference type="Pfam" id="PF01505"/>
    </source>
</evidence>
<dbReference type="GO" id="GO:0005737">
    <property type="term" value="C:cytoplasm"/>
    <property type="evidence" value="ECO:0007669"/>
    <property type="project" value="UniProtKB-SubCell"/>
</dbReference>
<dbReference type="InterPro" id="IPR002499">
    <property type="entry name" value="Vault_N"/>
</dbReference>
<dbReference type="FunFam" id="2.30.30.570:FF:000001">
    <property type="entry name" value="major vault protein-like"/>
    <property type="match status" value="1"/>
</dbReference>
<feature type="domain" description="Major vault protein repeat" evidence="13">
    <location>
        <begin position="414"/>
        <end position="471"/>
    </location>
</feature>
<dbReference type="Pfam" id="PF17796">
    <property type="entry name" value="Vault_4"/>
    <property type="match status" value="1"/>
</dbReference>
<feature type="domain" description="Major vault protein repeat" evidence="9">
    <location>
        <begin position="255"/>
        <end position="298"/>
    </location>
</feature>
<dbReference type="Gene3D" id="2.30.30.560">
    <property type="match status" value="2"/>
</dbReference>
<dbReference type="Pfam" id="PF11978">
    <property type="entry name" value="MVP_shoulder"/>
    <property type="match status" value="1"/>
</dbReference>
<dbReference type="InterPro" id="IPR041136">
    <property type="entry name" value="Vault_4"/>
</dbReference>
<dbReference type="EMBL" id="OX597839">
    <property type="protein sequence ID" value="CAI9741228.1"/>
    <property type="molecule type" value="Genomic_DNA"/>
</dbReference>
<keyword evidence="7 8" id="KW-0687">Ribonucleoprotein</keyword>
<dbReference type="CDD" id="cd08825">
    <property type="entry name" value="MVP_shoulder"/>
    <property type="match status" value="1"/>
</dbReference>
<feature type="repeat" description="MVP" evidence="8">
    <location>
        <begin position="153"/>
        <end position="205"/>
    </location>
</feature>
<dbReference type="Gene3D" id="3.30.479.30">
    <property type="entry name" value="Band 7 domain"/>
    <property type="match status" value="1"/>
</dbReference>
<dbReference type="FunFam" id="2.30.30.560:FF:000001">
    <property type="entry name" value="major vault protein-like"/>
    <property type="match status" value="1"/>
</dbReference>
<organism evidence="14 15">
    <name type="scientific">Octopus vulgaris</name>
    <name type="common">Common octopus</name>
    <dbReference type="NCBI Taxonomy" id="6645"/>
    <lineage>
        <taxon>Eukaryota</taxon>
        <taxon>Metazoa</taxon>
        <taxon>Spiralia</taxon>
        <taxon>Lophotrochozoa</taxon>
        <taxon>Mollusca</taxon>
        <taxon>Cephalopoda</taxon>
        <taxon>Coleoidea</taxon>
        <taxon>Octopodiformes</taxon>
        <taxon>Octopoda</taxon>
        <taxon>Incirrata</taxon>
        <taxon>Octopodidae</taxon>
        <taxon>Octopus</taxon>
    </lineage>
</organism>
<dbReference type="FunFam" id="2.30.30.560:FF:000002">
    <property type="entry name" value="Major vault protein-alpha"/>
    <property type="match status" value="1"/>
</dbReference>
<dbReference type="InterPro" id="IPR040989">
    <property type="entry name" value="Vault_3"/>
</dbReference>
<feature type="domain" description="Major vault protein repeat" evidence="12">
    <location>
        <begin position="491"/>
        <end position="551"/>
    </location>
</feature>
<dbReference type="InterPro" id="IPR041134">
    <property type="entry name" value="Vault_2"/>
</dbReference>
<gene>
    <name evidence="14" type="ORF">OCTVUL_1B026151</name>
</gene>
<dbReference type="PROSITE" id="PS51224">
    <property type="entry name" value="MVP"/>
    <property type="match status" value="6"/>
</dbReference>
<dbReference type="GO" id="GO:0005634">
    <property type="term" value="C:nucleus"/>
    <property type="evidence" value="ECO:0007669"/>
    <property type="project" value="UniProtKB-SubCell"/>
</dbReference>
<reference evidence="14" key="1">
    <citation type="submission" date="2023-08" db="EMBL/GenBank/DDBJ databases">
        <authorList>
            <person name="Alioto T."/>
            <person name="Alioto T."/>
            <person name="Gomez Garrido J."/>
        </authorList>
    </citation>
    <scope>NUCLEOTIDE SEQUENCE</scope>
</reference>
<evidence type="ECO:0000259" key="11">
    <source>
        <dbReference type="Pfam" id="PF17794"/>
    </source>
</evidence>
<dbReference type="InterPro" id="IPR041139">
    <property type="entry name" value="MVP_rep_dom"/>
</dbReference>
<feature type="domain" description="Major vault protein repeat" evidence="9">
    <location>
        <begin position="202"/>
        <end position="242"/>
    </location>
</feature>
<keyword evidence="15" id="KW-1185">Reference proteome</keyword>
<name>A0AA36BV66_OCTVU</name>
<dbReference type="Proteomes" id="UP001162480">
    <property type="component" value="Chromosome 26"/>
</dbReference>
<evidence type="ECO:0000256" key="3">
    <source>
        <dbReference type="ARBA" id="ARBA00018296"/>
    </source>
</evidence>
<evidence type="ECO:0000256" key="6">
    <source>
        <dbReference type="ARBA" id="ARBA00023242"/>
    </source>
</evidence>
<evidence type="ECO:0000259" key="10">
    <source>
        <dbReference type="Pfam" id="PF11978"/>
    </source>
</evidence>
<evidence type="ECO:0000256" key="1">
    <source>
        <dbReference type="ARBA" id="ARBA00004123"/>
    </source>
</evidence>
<dbReference type="GO" id="GO:1990904">
    <property type="term" value="C:ribonucleoprotein complex"/>
    <property type="evidence" value="ECO:0007669"/>
    <property type="project" value="UniProtKB-UniRule"/>
</dbReference>
<evidence type="ECO:0000256" key="8">
    <source>
        <dbReference type="PROSITE-ProRule" id="PRU00571"/>
    </source>
</evidence>
<evidence type="ECO:0000256" key="4">
    <source>
        <dbReference type="ARBA" id="ARBA00022490"/>
    </source>
</evidence>
<feature type="domain" description="Major vault protein repeat" evidence="9">
    <location>
        <begin position="149"/>
        <end position="190"/>
    </location>
</feature>
<keyword evidence="5" id="KW-0677">Repeat</keyword>
<keyword evidence="6" id="KW-0539">Nucleus</keyword>
<dbReference type="Gene3D" id="6.10.250.720">
    <property type="match status" value="1"/>
</dbReference>
<dbReference type="Gene3D" id="2.30.30.620">
    <property type="match status" value="1"/>
</dbReference>
<feature type="repeat" description="MVP" evidence="8">
    <location>
        <begin position="315"/>
        <end position="363"/>
    </location>
</feature>
<evidence type="ECO:0000313" key="15">
    <source>
        <dbReference type="Proteomes" id="UP001162480"/>
    </source>
</evidence>
<dbReference type="InterPro" id="IPR043179">
    <property type="entry name" value="Vault_2_sf"/>
</dbReference>
<evidence type="ECO:0000256" key="5">
    <source>
        <dbReference type="ARBA" id="ARBA00022737"/>
    </source>
</evidence>
<dbReference type="FunFam" id="3.30.479.30:FF:000010">
    <property type="entry name" value="major vault protein-like"/>
    <property type="match status" value="1"/>
</dbReference>
<dbReference type="InterPro" id="IPR039059">
    <property type="entry name" value="MVP"/>
</dbReference>
<dbReference type="InterPro" id="IPR021870">
    <property type="entry name" value="MVP_shoulder"/>
</dbReference>
<protein>
    <recommendedName>
        <fullName evidence="3">Major vault protein</fullName>
    </recommendedName>
</protein>
<feature type="domain" description="Major vault protein repeat" evidence="9">
    <location>
        <begin position="360"/>
        <end position="402"/>
    </location>
</feature>
<dbReference type="AlphaFoldDB" id="A0AA36BV66"/>
<dbReference type="FunFam" id="2.30.30.570:FF:000002">
    <property type="entry name" value="Major vault protein-alpha"/>
    <property type="match status" value="1"/>
</dbReference>
<evidence type="ECO:0000259" key="13">
    <source>
        <dbReference type="Pfam" id="PF17796"/>
    </source>
</evidence>
<feature type="repeat" description="MVP" evidence="8">
    <location>
        <begin position="364"/>
        <end position="417"/>
    </location>
</feature>
<dbReference type="Gene3D" id="2.30.30.570">
    <property type="match status" value="2"/>
</dbReference>
<dbReference type="InterPro" id="IPR043023">
    <property type="entry name" value="MVP_rep_sf"/>
</dbReference>
<dbReference type="Gene3D" id="2.30.30.550">
    <property type="entry name" value="Major Vault Protein repeat"/>
    <property type="match status" value="4"/>
</dbReference>
<dbReference type="PANTHER" id="PTHR14165:SF3">
    <property type="entry name" value="MAJOR VAULT PROTEIN"/>
    <property type="match status" value="1"/>
</dbReference>
<dbReference type="Pfam" id="PF17795">
    <property type="entry name" value="Vault_3"/>
    <property type="match status" value="1"/>
</dbReference>
<feature type="domain" description="Major vault protein repeat" evidence="11">
    <location>
        <begin position="86"/>
        <end position="144"/>
    </location>
</feature>
<dbReference type="PANTHER" id="PTHR14165">
    <property type="entry name" value="MAJOR VAULT PROTEIN"/>
    <property type="match status" value="1"/>
</dbReference>
<feature type="repeat" description="MVP" evidence="8">
    <location>
        <begin position="206"/>
        <end position="258"/>
    </location>
</feature>
<dbReference type="Gene3D" id="6.20.380.10">
    <property type="match status" value="1"/>
</dbReference>
<sequence>MSDTNGRLLAQATPFRKRFTSSVVMSAAEKKAKTSSTMEDSMINRIPPYYYLHVLDQNTNVTRVEIGPKTYIRQENEKIVMPPVNMMTIPPRHFCIIANPVRYDTDGSICYDKYGQAELAHGDEEIRFTQSPFPLYPGEKIKQSVTALQVVKTDSGLRLSANVDFTDASNTKRLAGDEWMFLGPGTYIPRKEVTVLTTVNAKVIRPNQALRLRARRECVDCNGIKRVTGEEWLVKTTGAYLPMAYEEVVKTIDAYILTETTALKVKALQNFEDRFNKLREAGEEWLININDTKSYIPDVYEEVTGIEDIITLTSSNYCVIVNPVDSNGKPQLGEKKLVKGPKSFFLLPGELLPDGIQDNYVLHEGQALICSCNENFQDTLNAINRKPGDRWMISGPIDYVPPVEVEIIRTNESIALDENEGLYIRNMKTGKVRLVSGTSYILNENEELWEKDLPSAVEDLLGLEHDPLAERGTRAKSSDSSHKKRNKTLAVTYRVPHNAAVQIYDYKQKKARVTFGPDLVMLQPDEQFTQLRLSGGKPKKPNMIRSLCLLLGPDFCTDIITVETSDHARLQLQVSYNWHFQVDDKNDPETAAMLFSVPDFVGDACKAIASRIRGAVAGVKFDDFHKNSAKIIRASVFGVTENAKVREHFLFPQNNLVITNIDIQSVEPVDQRTRDALQKSVQLAIEITTNSQEANARHVAERLEQEAKGNMEKQKLNDEATAEVARSELLELKAKSAAVESTGQAKAEAQSRAEAARIEGEAAVEQAKLKTAAEKIESEAKLAQITQARNAELKYIAEKNSLEVNKTTEMGDIQIKMFERMIESLGTETLRAIAVSGQESQMKLLQSLGIKSTLITDGSTPINLFNLAQGMVGGFINNGQERPYDASVVSQRESE</sequence>
<feature type="domain" description="Major vault protein shoulder" evidence="10">
    <location>
        <begin position="552"/>
        <end position="670"/>
    </location>
</feature>
<dbReference type="Pfam" id="PF17794">
    <property type="entry name" value="Vault_2"/>
    <property type="match status" value="2"/>
</dbReference>
<evidence type="ECO:0000256" key="7">
    <source>
        <dbReference type="ARBA" id="ARBA00023274"/>
    </source>
</evidence>
<evidence type="ECO:0000259" key="12">
    <source>
        <dbReference type="Pfam" id="PF17795"/>
    </source>
</evidence>
<accession>A0AA36BV66</accession>